<dbReference type="GO" id="GO:0004497">
    <property type="term" value="F:monooxygenase activity"/>
    <property type="evidence" value="ECO:0007669"/>
    <property type="project" value="UniProtKB-KW"/>
</dbReference>
<accession>A0A239LB66</accession>
<dbReference type="PANTHER" id="PTHR33336:SF3">
    <property type="entry name" value="ABM DOMAIN-CONTAINING PROTEIN"/>
    <property type="match status" value="1"/>
</dbReference>
<dbReference type="Pfam" id="PF03992">
    <property type="entry name" value="ABM"/>
    <property type="match status" value="1"/>
</dbReference>
<dbReference type="AlphaFoldDB" id="A0A239LB66"/>
<protein>
    <submittedName>
        <fullName evidence="2">Quinol monooxygenase YgiN</fullName>
    </submittedName>
</protein>
<gene>
    <name evidence="2" type="ORF">SAMN05421770_106230</name>
</gene>
<dbReference type="InterPro" id="IPR007138">
    <property type="entry name" value="ABM_dom"/>
</dbReference>
<evidence type="ECO:0000259" key="1">
    <source>
        <dbReference type="PROSITE" id="PS51725"/>
    </source>
</evidence>
<dbReference type="SUPFAM" id="SSF54909">
    <property type="entry name" value="Dimeric alpha+beta barrel"/>
    <property type="match status" value="1"/>
</dbReference>
<keyword evidence="2" id="KW-0560">Oxidoreductase</keyword>
<dbReference type="InterPro" id="IPR011008">
    <property type="entry name" value="Dimeric_a/b-barrel"/>
</dbReference>
<evidence type="ECO:0000313" key="3">
    <source>
        <dbReference type="Proteomes" id="UP000198356"/>
    </source>
</evidence>
<name>A0A239LB66_9BACT</name>
<dbReference type="Proteomes" id="UP000198356">
    <property type="component" value="Unassembled WGS sequence"/>
</dbReference>
<reference evidence="2 3" key="1">
    <citation type="submission" date="2017-06" db="EMBL/GenBank/DDBJ databases">
        <authorList>
            <person name="Kim H.J."/>
            <person name="Triplett B.A."/>
        </authorList>
    </citation>
    <scope>NUCLEOTIDE SEQUENCE [LARGE SCALE GENOMIC DNA]</scope>
    <source>
        <strain evidence="2 3">DSM 18704</strain>
    </source>
</reference>
<keyword evidence="2" id="KW-0503">Monooxygenase</keyword>
<evidence type="ECO:0000313" key="2">
    <source>
        <dbReference type="EMBL" id="SNT27202.1"/>
    </source>
</evidence>
<dbReference type="EMBL" id="FZOU01000006">
    <property type="protein sequence ID" value="SNT27202.1"/>
    <property type="molecule type" value="Genomic_DNA"/>
</dbReference>
<proteinExistence type="predicted"/>
<organism evidence="2 3">
    <name type="scientific">Granulicella rosea</name>
    <dbReference type="NCBI Taxonomy" id="474952"/>
    <lineage>
        <taxon>Bacteria</taxon>
        <taxon>Pseudomonadati</taxon>
        <taxon>Acidobacteriota</taxon>
        <taxon>Terriglobia</taxon>
        <taxon>Terriglobales</taxon>
        <taxon>Acidobacteriaceae</taxon>
        <taxon>Granulicella</taxon>
    </lineage>
</organism>
<dbReference type="RefSeq" id="WP_176441814.1">
    <property type="nucleotide sequence ID" value="NZ_FZOU01000006.1"/>
</dbReference>
<dbReference type="GO" id="GO:0005829">
    <property type="term" value="C:cytosol"/>
    <property type="evidence" value="ECO:0007669"/>
    <property type="project" value="TreeGrafter"/>
</dbReference>
<dbReference type="Gene3D" id="3.30.70.100">
    <property type="match status" value="1"/>
</dbReference>
<dbReference type="PANTHER" id="PTHR33336">
    <property type="entry name" value="QUINOL MONOOXYGENASE YGIN-RELATED"/>
    <property type="match status" value="1"/>
</dbReference>
<keyword evidence="3" id="KW-1185">Reference proteome</keyword>
<dbReference type="PROSITE" id="PS51725">
    <property type="entry name" value="ABM"/>
    <property type="match status" value="1"/>
</dbReference>
<dbReference type="InterPro" id="IPR050744">
    <property type="entry name" value="AI-2_Isomerase_LsrG"/>
</dbReference>
<feature type="domain" description="ABM" evidence="1">
    <location>
        <begin position="16"/>
        <end position="107"/>
    </location>
</feature>
<sequence>MSLFTSDKTSADSGHINVIAEIKAKTGHENAVREMLTALVETSRAEDGCKAYHLLEEKHAPGSFYTYEEWVSEQHLAKHLEGAKGMLVKAETLLHGELKLTMLNHLV</sequence>